<dbReference type="AlphaFoldDB" id="A0A0W1R4Q6"/>
<dbReference type="Proteomes" id="UP000054387">
    <property type="component" value="Unassembled WGS sequence"/>
</dbReference>
<dbReference type="OrthoDB" id="320255at2157"/>
<reference evidence="3 4" key="1">
    <citation type="submission" date="2015-12" db="EMBL/GenBank/DDBJ databases">
        <title>Haloprofundus marisrubri gen. nov., sp. nov., an extremely halophilic archaeon isolated from the Discovery deep brine-seawater interface in the Red Sea.</title>
        <authorList>
            <person name="Zhang G."/>
            <person name="Stingl U."/>
            <person name="Rashid M."/>
        </authorList>
    </citation>
    <scope>NUCLEOTIDE SEQUENCE [LARGE SCALE GENOMIC DNA]</scope>
    <source>
        <strain evidence="3 4">SB9</strain>
    </source>
</reference>
<feature type="compositionally biased region" description="Low complexity" evidence="1">
    <location>
        <begin position="158"/>
        <end position="169"/>
    </location>
</feature>
<evidence type="ECO:0008006" key="5">
    <source>
        <dbReference type="Google" id="ProtNLM"/>
    </source>
</evidence>
<dbReference type="RefSeq" id="WP_058583102.1">
    <property type="nucleotide sequence ID" value="NZ_LOPU01000031.1"/>
</dbReference>
<feature type="region of interest" description="Disordered" evidence="1">
    <location>
        <begin position="68"/>
        <end position="180"/>
    </location>
</feature>
<feature type="compositionally biased region" description="Basic and acidic residues" evidence="1">
    <location>
        <begin position="96"/>
        <end position="111"/>
    </location>
</feature>
<keyword evidence="2" id="KW-1133">Transmembrane helix</keyword>
<accession>A0A0W1R4Q6</accession>
<keyword evidence="2" id="KW-0472">Membrane</keyword>
<feature type="compositionally biased region" description="Acidic residues" evidence="1">
    <location>
        <begin position="125"/>
        <end position="136"/>
    </location>
</feature>
<comment type="caution">
    <text evidence="3">The sequence shown here is derived from an EMBL/GenBank/DDBJ whole genome shotgun (WGS) entry which is preliminary data.</text>
</comment>
<feature type="transmembrane region" description="Helical" evidence="2">
    <location>
        <begin position="20"/>
        <end position="36"/>
    </location>
</feature>
<evidence type="ECO:0000313" key="4">
    <source>
        <dbReference type="Proteomes" id="UP000054387"/>
    </source>
</evidence>
<protein>
    <recommendedName>
        <fullName evidence="5">Photosynthesis system II assembly factor Ycf48/Hcf136-like domain-containing protein</fullName>
    </recommendedName>
</protein>
<feature type="compositionally biased region" description="Low complexity" evidence="1">
    <location>
        <begin position="80"/>
        <end position="90"/>
    </location>
</feature>
<evidence type="ECO:0000256" key="2">
    <source>
        <dbReference type="SAM" id="Phobius"/>
    </source>
</evidence>
<gene>
    <name evidence="3" type="ORF">AUR64_19310</name>
</gene>
<dbReference type="EMBL" id="LOPU01000031">
    <property type="protein sequence ID" value="KTG08382.1"/>
    <property type="molecule type" value="Genomic_DNA"/>
</dbReference>
<evidence type="ECO:0000313" key="3">
    <source>
        <dbReference type="EMBL" id="KTG08382.1"/>
    </source>
</evidence>
<evidence type="ECO:0000256" key="1">
    <source>
        <dbReference type="SAM" id="MobiDB-lite"/>
    </source>
</evidence>
<dbReference type="STRING" id="1514971.AUR64_19310"/>
<dbReference type="SUPFAM" id="SSF110296">
    <property type="entry name" value="Oligoxyloglucan reducing end-specific cellobiohydrolase"/>
    <property type="match status" value="1"/>
</dbReference>
<sequence>MSSNGRVRDFSKFYREYARGGVHAASAAAMTAFGLLTIYHEAFAVLAVLAYVVPALYVYAERDADGNHVEHREHSEHSSTTETTESQVSSAGSRENASDEKHRTEGVEGRRPKPSARPSSTSDPDGGEVDEPEAEIEAGTKAGSRRGDDAETIDSDPGTTDNDAGANDDASGDETAGDDRTWTTVESSVGIDFSDAVVAGDNAYAVGEDGRVLTRTDDGWSTVLADGPAAEGENLTGIDATTDGAAVWVAGDGGALGRIDTASNRHTDYSAPDGDTDSLTDLAISGRAGEETILLVNGSGAVRRGEYDGKGVRWDELQKPGSGSSFAAVAFADARRGYLADTNGSVFRTADAGESYEEIGIDDAGALTAVVSAPESMTDVEVYVAEDDGTVHRFDGTRWTPSRASEESLWALSADSATGSTTDSLTDSATRLVAVGDHGVVLDGTDERWETEETPTDESLRGVALGAECEVAVGDDGVIIER</sequence>
<name>A0A0W1R4Q6_9EURY</name>
<organism evidence="3 4">
    <name type="scientific">Haloprofundus marisrubri</name>
    <dbReference type="NCBI Taxonomy" id="1514971"/>
    <lineage>
        <taxon>Archaea</taxon>
        <taxon>Methanobacteriati</taxon>
        <taxon>Methanobacteriota</taxon>
        <taxon>Stenosarchaea group</taxon>
        <taxon>Halobacteria</taxon>
        <taxon>Halobacteriales</taxon>
        <taxon>Haloferacaceae</taxon>
        <taxon>Haloprofundus</taxon>
    </lineage>
</organism>
<proteinExistence type="predicted"/>
<feature type="compositionally biased region" description="Basic and acidic residues" evidence="1">
    <location>
        <begin position="68"/>
        <end position="79"/>
    </location>
</feature>
<keyword evidence="4" id="KW-1185">Reference proteome</keyword>
<keyword evidence="2" id="KW-0812">Transmembrane</keyword>